<dbReference type="SUPFAM" id="SSF52172">
    <property type="entry name" value="CheY-like"/>
    <property type="match status" value="1"/>
</dbReference>
<dbReference type="PANTHER" id="PTHR44688">
    <property type="entry name" value="DNA-BINDING TRANSCRIPTIONAL ACTIVATOR DEVR_DOSR"/>
    <property type="match status" value="1"/>
</dbReference>
<reference evidence="5 6" key="1">
    <citation type="submission" date="2024-01" db="EMBL/GenBank/DDBJ databases">
        <title>Niabella digestum sp. nov., isolated from waste digestion system.</title>
        <authorList>
            <person name="Zhang L."/>
        </authorList>
    </citation>
    <scope>NUCLEOTIDE SEQUENCE [LARGE SCALE GENOMIC DNA]</scope>
    <source>
        <strain evidence="5 6">A18</strain>
    </source>
</reference>
<evidence type="ECO:0000313" key="6">
    <source>
        <dbReference type="Proteomes" id="UP001357452"/>
    </source>
</evidence>
<feature type="domain" description="HTH luxR-type" evidence="4">
    <location>
        <begin position="148"/>
        <end position="213"/>
    </location>
</feature>
<dbReference type="Pfam" id="PF00196">
    <property type="entry name" value="GerE"/>
    <property type="match status" value="1"/>
</dbReference>
<keyword evidence="6" id="KW-1185">Reference proteome</keyword>
<protein>
    <submittedName>
        <fullName evidence="5">Response regulator transcription factor</fullName>
    </submittedName>
</protein>
<dbReference type="InterPro" id="IPR016032">
    <property type="entry name" value="Sig_transdc_resp-reg_C-effctor"/>
</dbReference>
<dbReference type="Gene3D" id="3.40.50.2300">
    <property type="match status" value="1"/>
</dbReference>
<comment type="caution">
    <text evidence="5">The sequence shown here is derived from an EMBL/GenBank/DDBJ whole genome shotgun (WGS) entry which is preliminary data.</text>
</comment>
<dbReference type="EMBL" id="JAZGLY010000001">
    <property type="protein sequence ID" value="MEE6185853.1"/>
    <property type="molecule type" value="Genomic_DNA"/>
</dbReference>
<dbReference type="SMART" id="SM00421">
    <property type="entry name" value="HTH_LUXR"/>
    <property type="match status" value="1"/>
</dbReference>
<dbReference type="SUPFAM" id="SSF46894">
    <property type="entry name" value="C-terminal effector domain of the bipartite response regulators"/>
    <property type="match status" value="1"/>
</dbReference>
<sequence length="215" mass="24782">MRLSLNENGPLAILLDDHKLFTDTFARTLETTRLFSHVFSFYDEREVLEFVFKEKLTNEIVFFMEYYINNETTLNLLKDIRRIKPKSRAIIISSITNPLLIKDLMRYKPHGVISKYSSFDEIIKCLYFAGKTKPYLCPVIQKLLNDPSADQALSLTSREIDIIRRFATGESAAEVAQSLSLSPHTIATHRKNIFKKMRCNSITELLAIARNMGII</sequence>
<proteinExistence type="predicted"/>
<dbReference type="PANTHER" id="PTHR44688:SF16">
    <property type="entry name" value="DNA-BINDING TRANSCRIPTIONAL ACTIVATOR DEVR_DOSR"/>
    <property type="match status" value="1"/>
</dbReference>
<evidence type="ECO:0000256" key="3">
    <source>
        <dbReference type="ARBA" id="ARBA00023163"/>
    </source>
</evidence>
<name>A0ABU7RCX8_9BACT</name>
<evidence type="ECO:0000256" key="1">
    <source>
        <dbReference type="ARBA" id="ARBA00023015"/>
    </source>
</evidence>
<evidence type="ECO:0000259" key="4">
    <source>
        <dbReference type="PROSITE" id="PS50043"/>
    </source>
</evidence>
<dbReference type="PROSITE" id="PS00622">
    <property type="entry name" value="HTH_LUXR_1"/>
    <property type="match status" value="1"/>
</dbReference>
<dbReference type="RefSeq" id="WP_330973260.1">
    <property type="nucleotide sequence ID" value="NZ_JAZGLY010000001.1"/>
</dbReference>
<gene>
    <name evidence="5" type="ORF">V2H41_01070</name>
</gene>
<dbReference type="Gene3D" id="1.10.10.10">
    <property type="entry name" value="Winged helix-like DNA-binding domain superfamily/Winged helix DNA-binding domain"/>
    <property type="match status" value="1"/>
</dbReference>
<evidence type="ECO:0000256" key="2">
    <source>
        <dbReference type="ARBA" id="ARBA00023125"/>
    </source>
</evidence>
<keyword evidence="2" id="KW-0238">DNA-binding</keyword>
<organism evidence="5 6">
    <name type="scientific">Niabella digestorum</name>
    <dbReference type="NCBI Taxonomy" id="3117701"/>
    <lineage>
        <taxon>Bacteria</taxon>
        <taxon>Pseudomonadati</taxon>
        <taxon>Bacteroidota</taxon>
        <taxon>Chitinophagia</taxon>
        <taxon>Chitinophagales</taxon>
        <taxon>Chitinophagaceae</taxon>
        <taxon>Niabella</taxon>
    </lineage>
</organism>
<dbReference type="CDD" id="cd06170">
    <property type="entry name" value="LuxR_C_like"/>
    <property type="match status" value="1"/>
</dbReference>
<dbReference type="InterPro" id="IPR000792">
    <property type="entry name" value="Tscrpt_reg_LuxR_C"/>
</dbReference>
<dbReference type="PRINTS" id="PR00038">
    <property type="entry name" value="HTHLUXR"/>
</dbReference>
<keyword evidence="3" id="KW-0804">Transcription</keyword>
<dbReference type="Proteomes" id="UP001357452">
    <property type="component" value="Unassembled WGS sequence"/>
</dbReference>
<dbReference type="PROSITE" id="PS50043">
    <property type="entry name" value="HTH_LUXR_2"/>
    <property type="match status" value="1"/>
</dbReference>
<evidence type="ECO:0000313" key="5">
    <source>
        <dbReference type="EMBL" id="MEE6185853.1"/>
    </source>
</evidence>
<dbReference type="InterPro" id="IPR036388">
    <property type="entry name" value="WH-like_DNA-bd_sf"/>
</dbReference>
<accession>A0ABU7RCX8</accession>
<keyword evidence="1" id="KW-0805">Transcription regulation</keyword>
<dbReference type="InterPro" id="IPR011006">
    <property type="entry name" value="CheY-like_superfamily"/>
</dbReference>